<dbReference type="PANTHER" id="PTHR24276">
    <property type="entry name" value="POLYSERASE-RELATED"/>
    <property type="match status" value="1"/>
</dbReference>
<evidence type="ECO:0000256" key="3">
    <source>
        <dbReference type="ARBA" id="ARBA00022825"/>
    </source>
</evidence>
<proteinExistence type="predicted"/>
<dbReference type="Gene3D" id="2.40.10.10">
    <property type="entry name" value="Trypsin-like serine proteases"/>
    <property type="match status" value="2"/>
</dbReference>
<evidence type="ECO:0000256" key="2">
    <source>
        <dbReference type="ARBA" id="ARBA00022801"/>
    </source>
</evidence>
<keyword evidence="2" id="KW-0378">Hydrolase</keyword>
<dbReference type="PANTHER" id="PTHR24276:SF98">
    <property type="entry name" value="FI18310P1-RELATED"/>
    <property type="match status" value="1"/>
</dbReference>
<evidence type="ECO:0000259" key="5">
    <source>
        <dbReference type="SMART" id="SM00020"/>
    </source>
</evidence>
<keyword evidence="1" id="KW-0645">Protease</keyword>
<reference evidence="6 7" key="1">
    <citation type="submission" date="2017-07" db="EMBL/GenBank/DDBJ databases">
        <authorList>
            <person name="Talla V."/>
            <person name="Backstrom N."/>
        </authorList>
    </citation>
    <scope>NUCLEOTIDE SEQUENCE [LARGE SCALE GENOMIC DNA]</scope>
</reference>
<protein>
    <recommendedName>
        <fullName evidence="5">Peptidase S1 domain-containing protein</fullName>
    </recommendedName>
</protein>
<dbReference type="Proteomes" id="UP000324832">
    <property type="component" value="Unassembled WGS sequence"/>
</dbReference>
<dbReference type="InterPro" id="IPR009003">
    <property type="entry name" value="Peptidase_S1_PA"/>
</dbReference>
<dbReference type="EMBL" id="FZQP02000926">
    <property type="protein sequence ID" value="VVC90990.1"/>
    <property type="molecule type" value="Genomic_DNA"/>
</dbReference>
<dbReference type="InterPro" id="IPR043504">
    <property type="entry name" value="Peptidase_S1_PA_chymotrypsin"/>
</dbReference>
<dbReference type="InterPro" id="IPR001254">
    <property type="entry name" value="Trypsin_dom"/>
</dbReference>
<dbReference type="GO" id="GO:0004252">
    <property type="term" value="F:serine-type endopeptidase activity"/>
    <property type="evidence" value="ECO:0007669"/>
    <property type="project" value="InterPro"/>
</dbReference>
<gene>
    <name evidence="6" type="ORF">LSINAPIS_LOCUS3779</name>
</gene>
<dbReference type="InterPro" id="IPR050430">
    <property type="entry name" value="Peptidase_S1"/>
</dbReference>
<evidence type="ECO:0000256" key="1">
    <source>
        <dbReference type="ARBA" id="ARBA00022670"/>
    </source>
</evidence>
<keyword evidence="4" id="KW-1015">Disulfide bond</keyword>
<dbReference type="SMART" id="SM00020">
    <property type="entry name" value="Tryp_SPc"/>
    <property type="match status" value="1"/>
</dbReference>
<feature type="non-terminal residue" evidence="6">
    <location>
        <position position="244"/>
    </location>
</feature>
<dbReference type="PROSITE" id="PS00134">
    <property type="entry name" value="TRYPSIN_HIS"/>
    <property type="match status" value="1"/>
</dbReference>
<keyword evidence="3" id="KW-0720">Serine protease</keyword>
<organism evidence="6 7">
    <name type="scientific">Leptidea sinapis</name>
    <dbReference type="NCBI Taxonomy" id="189913"/>
    <lineage>
        <taxon>Eukaryota</taxon>
        <taxon>Metazoa</taxon>
        <taxon>Ecdysozoa</taxon>
        <taxon>Arthropoda</taxon>
        <taxon>Hexapoda</taxon>
        <taxon>Insecta</taxon>
        <taxon>Pterygota</taxon>
        <taxon>Neoptera</taxon>
        <taxon>Endopterygota</taxon>
        <taxon>Lepidoptera</taxon>
        <taxon>Glossata</taxon>
        <taxon>Ditrysia</taxon>
        <taxon>Papilionoidea</taxon>
        <taxon>Pieridae</taxon>
        <taxon>Dismorphiinae</taxon>
        <taxon>Leptidea</taxon>
    </lineage>
</organism>
<accession>A0A5E4PY98</accession>
<dbReference type="AlphaFoldDB" id="A0A5E4PY98"/>
<evidence type="ECO:0000313" key="7">
    <source>
        <dbReference type="Proteomes" id="UP000324832"/>
    </source>
</evidence>
<dbReference type="InterPro" id="IPR018114">
    <property type="entry name" value="TRYPSIN_HIS"/>
</dbReference>
<dbReference type="SUPFAM" id="SSF50494">
    <property type="entry name" value="Trypsin-like serine proteases"/>
    <property type="match status" value="1"/>
</dbReference>
<name>A0A5E4PY98_9NEOP</name>
<keyword evidence="7" id="KW-1185">Reference proteome</keyword>
<dbReference type="GO" id="GO:0006508">
    <property type="term" value="P:proteolysis"/>
    <property type="evidence" value="ECO:0007669"/>
    <property type="project" value="UniProtKB-KW"/>
</dbReference>
<dbReference type="Pfam" id="PF00089">
    <property type="entry name" value="Trypsin"/>
    <property type="match status" value="1"/>
</dbReference>
<evidence type="ECO:0000313" key="6">
    <source>
        <dbReference type="EMBL" id="VVC90990.1"/>
    </source>
</evidence>
<evidence type="ECO:0000256" key="4">
    <source>
        <dbReference type="ARBA" id="ARBA00023157"/>
    </source>
</evidence>
<feature type="domain" description="Peptidase S1" evidence="5">
    <location>
        <begin position="46"/>
        <end position="189"/>
    </location>
</feature>
<sequence length="244" mass="27389">MAKRDLVRLFVAEGPLEANKKGVGENFAGGRRCYDDSCDTYDTSGKIYDGVKVSIQKHPHAVYLSIVINKDTSVICGASILNQVILISAAHCFDEMNSKILLEETAFGVHLKEAVQQIKLKGSCKKVTSHDGMLCGGSSENHRSRPARGDSGSGLVTKDYKIIGLVSHRVKQFPTIVVYTNVSYYYKWIVDHSKKIVLHYELWAIKRNIRVPDIRHIELRAGRLNLPILDIDEMQESTLEEIMQ</sequence>